<protein>
    <submittedName>
        <fullName evidence="6">LysR family transcriptional regulator</fullName>
    </submittedName>
</protein>
<dbReference type="SUPFAM" id="SSF46785">
    <property type="entry name" value="Winged helix' DNA-binding domain"/>
    <property type="match status" value="1"/>
</dbReference>
<proteinExistence type="inferred from homology"/>
<evidence type="ECO:0000256" key="4">
    <source>
        <dbReference type="ARBA" id="ARBA00023163"/>
    </source>
</evidence>
<keyword evidence="4" id="KW-0804">Transcription</keyword>
<dbReference type="GO" id="GO:0003700">
    <property type="term" value="F:DNA-binding transcription factor activity"/>
    <property type="evidence" value="ECO:0007669"/>
    <property type="project" value="InterPro"/>
</dbReference>
<dbReference type="InterPro" id="IPR058163">
    <property type="entry name" value="LysR-type_TF_proteobact-type"/>
</dbReference>
<reference evidence="6 7" key="1">
    <citation type="submission" date="2019-04" db="EMBL/GenBank/DDBJ databases">
        <title>Altererythrobacter aquimixticola sp. nov., isolated from sediment of junction between the ocean and a freshwater spring.</title>
        <authorList>
            <person name="Yoon J.-H."/>
        </authorList>
    </citation>
    <scope>NUCLEOTIDE SEQUENCE [LARGE SCALE GENOMIC DNA]</scope>
    <source>
        <strain evidence="6 7">SSKS-13</strain>
    </source>
</reference>
<dbReference type="Gene3D" id="3.40.190.290">
    <property type="match status" value="1"/>
</dbReference>
<comment type="caution">
    <text evidence="6">The sequence shown here is derived from an EMBL/GenBank/DDBJ whole genome shotgun (WGS) entry which is preliminary data.</text>
</comment>
<dbReference type="Pfam" id="PF00126">
    <property type="entry name" value="HTH_1"/>
    <property type="match status" value="1"/>
</dbReference>
<dbReference type="CDD" id="cd08422">
    <property type="entry name" value="PBP2_CrgA_like"/>
    <property type="match status" value="1"/>
</dbReference>
<keyword evidence="2" id="KW-0805">Transcription regulation</keyword>
<dbReference type="FunFam" id="1.10.10.10:FF:000001">
    <property type="entry name" value="LysR family transcriptional regulator"/>
    <property type="match status" value="1"/>
</dbReference>
<dbReference type="Pfam" id="PF03466">
    <property type="entry name" value="LysR_substrate"/>
    <property type="match status" value="1"/>
</dbReference>
<dbReference type="InterPro" id="IPR005119">
    <property type="entry name" value="LysR_subst-bd"/>
</dbReference>
<comment type="similarity">
    <text evidence="1">Belongs to the LysR transcriptional regulatory family.</text>
</comment>
<dbReference type="AlphaFoldDB" id="A0A4V4U8V0"/>
<dbReference type="EMBL" id="SSHH01000001">
    <property type="protein sequence ID" value="TIX51477.1"/>
    <property type="molecule type" value="Genomic_DNA"/>
</dbReference>
<dbReference type="InterPro" id="IPR036388">
    <property type="entry name" value="WH-like_DNA-bd_sf"/>
</dbReference>
<sequence length="319" mass="35922">MDTLANIRTFLAAARLGSFAAAARSQGIAPSVVSKRISQLEDEFKVTLFHRSTREIALTVDGNRMLPHCEKLLFQFDELRDVRPDRKVGGHLRIDAPGTVTSRIFGPLFSEFLAIHPDVDMDLRLIDRLTDQFDQDCDITIGTRPSRSAQINDFPLMPYSNATYASPEYIAAHGEPKHPDELAKHTCLVSLLYGNTWHFYGDAGDFAITVQPRLQVNDAIILREAVRQGLGLAVLPSILVEEDLRTGRLKRLLPDFRPPPLWLKALVPSHKLLKPNVRTLLDFLHERLSPNDSGSDRQWLTRVALDEDLAFSPSVRERT</sequence>
<dbReference type="SUPFAM" id="SSF53850">
    <property type="entry name" value="Periplasmic binding protein-like II"/>
    <property type="match status" value="1"/>
</dbReference>
<evidence type="ECO:0000259" key="5">
    <source>
        <dbReference type="PROSITE" id="PS50931"/>
    </source>
</evidence>
<evidence type="ECO:0000256" key="1">
    <source>
        <dbReference type="ARBA" id="ARBA00009437"/>
    </source>
</evidence>
<keyword evidence="7" id="KW-1185">Reference proteome</keyword>
<dbReference type="RefSeq" id="WP_136692263.1">
    <property type="nucleotide sequence ID" value="NZ_SSHH01000001.1"/>
</dbReference>
<dbReference type="InterPro" id="IPR000847">
    <property type="entry name" value="LysR_HTH_N"/>
</dbReference>
<accession>A0A4V4U8V0</accession>
<dbReference type="InterPro" id="IPR036390">
    <property type="entry name" value="WH_DNA-bd_sf"/>
</dbReference>
<dbReference type="GO" id="GO:0006351">
    <property type="term" value="P:DNA-templated transcription"/>
    <property type="evidence" value="ECO:0007669"/>
    <property type="project" value="TreeGrafter"/>
</dbReference>
<evidence type="ECO:0000313" key="7">
    <source>
        <dbReference type="Proteomes" id="UP000309389"/>
    </source>
</evidence>
<organism evidence="6 7">
    <name type="scientific">Alteraurantiacibacter aquimixticola</name>
    <dbReference type="NCBI Taxonomy" id="2489173"/>
    <lineage>
        <taxon>Bacteria</taxon>
        <taxon>Pseudomonadati</taxon>
        <taxon>Pseudomonadota</taxon>
        <taxon>Alphaproteobacteria</taxon>
        <taxon>Sphingomonadales</taxon>
        <taxon>Erythrobacteraceae</taxon>
        <taxon>Alteraurantiacibacter</taxon>
    </lineage>
</organism>
<feature type="domain" description="HTH lysR-type" evidence="5">
    <location>
        <begin position="1"/>
        <end position="59"/>
    </location>
</feature>
<dbReference type="PROSITE" id="PS50931">
    <property type="entry name" value="HTH_LYSR"/>
    <property type="match status" value="1"/>
</dbReference>
<dbReference type="Gene3D" id="1.10.10.10">
    <property type="entry name" value="Winged helix-like DNA-binding domain superfamily/Winged helix DNA-binding domain"/>
    <property type="match status" value="1"/>
</dbReference>
<keyword evidence="3" id="KW-0238">DNA-binding</keyword>
<dbReference type="GO" id="GO:0043565">
    <property type="term" value="F:sequence-specific DNA binding"/>
    <property type="evidence" value="ECO:0007669"/>
    <property type="project" value="TreeGrafter"/>
</dbReference>
<dbReference type="PANTHER" id="PTHR30537">
    <property type="entry name" value="HTH-TYPE TRANSCRIPTIONAL REGULATOR"/>
    <property type="match status" value="1"/>
</dbReference>
<dbReference type="OrthoDB" id="9786526at2"/>
<dbReference type="PANTHER" id="PTHR30537:SF21">
    <property type="entry name" value="HTH-TYPE TRANSCRIPTIONAL REGULATOR SINR-RELATED"/>
    <property type="match status" value="1"/>
</dbReference>
<evidence type="ECO:0000256" key="3">
    <source>
        <dbReference type="ARBA" id="ARBA00023125"/>
    </source>
</evidence>
<evidence type="ECO:0000313" key="6">
    <source>
        <dbReference type="EMBL" id="TIX51477.1"/>
    </source>
</evidence>
<gene>
    <name evidence="6" type="ORF">E5222_03200</name>
</gene>
<dbReference type="Proteomes" id="UP000309389">
    <property type="component" value="Unassembled WGS sequence"/>
</dbReference>
<evidence type="ECO:0000256" key="2">
    <source>
        <dbReference type="ARBA" id="ARBA00023015"/>
    </source>
</evidence>
<name>A0A4V4U8V0_9SPHN</name>